<evidence type="ECO:0000256" key="1">
    <source>
        <dbReference type="ARBA" id="ARBA00004651"/>
    </source>
</evidence>
<protein>
    <submittedName>
        <fullName evidence="9">Iron ABC transporter permease</fullName>
    </submittedName>
</protein>
<dbReference type="EMBL" id="JAMXQU010000001">
    <property type="protein sequence ID" value="MCO6158801.1"/>
    <property type="molecule type" value="Genomic_DNA"/>
</dbReference>
<dbReference type="InterPro" id="IPR000522">
    <property type="entry name" value="ABC_transptr_permease_BtuC"/>
</dbReference>
<feature type="transmembrane region" description="Helical" evidence="8">
    <location>
        <begin position="274"/>
        <end position="292"/>
    </location>
</feature>
<evidence type="ECO:0000256" key="7">
    <source>
        <dbReference type="ARBA" id="ARBA00023136"/>
    </source>
</evidence>
<dbReference type="RefSeq" id="WP_252848381.1">
    <property type="nucleotide sequence ID" value="NZ_BAPW01000034.1"/>
</dbReference>
<accession>A0ABT1CD76</accession>
<keyword evidence="6 8" id="KW-1133">Transmembrane helix</keyword>
<feature type="transmembrane region" description="Helical" evidence="8">
    <location>
        <begin position="114"/>
        <end position="134"/>
    </location>
</feature>
<keyword evidence="7 8" id="KW-0472">Membrane</keyword>
<evidence type="ECO:0000256" key="3">
    <source>
        <dbReference type="ARBA" id="ARBA00022448"/>
    </source>
</evidence>
<reference evidence="9 10" key="1">
    <citation type="submission" date="2022-06" db="EMBL/GenBank/DDBJ databases">
        <title>Whole-genome of Asaia lannensis strain LMG 27011T.</title>
        <authorList>
            <person name="Sombolestani A."/>
        </authorList>
    </citation>
    <scope>NUCLEOTIDE SEQUENCE [LARGE SCALE GENOMIC DNA]</scope>
    <source>
        <strain evidence="9 10">NBRC 102526</strain>
    </source>
</reference>
<dbReference type="InterPro" id="IPR037294">
    <property type="entry name" value="ABC_BtuC-like"/>
</dbReference>
<dbReference type="Proteomes" id="UP001523401">
    <property type="component" value="Unassembled WGS sequence"/>
</dbReference>
<gene>
    <name evidence="9" type="ORF">NF685_02000</name>
</gene>
<comment type="similarity">
    <text evidence="2">Belongs to the binding-protein-dependent transport system permease family. FecCD subfamily.</text>
</comment>
<comment type="subcellular location">
    <subcellularLocation>
        <location evidence="1">Cell membrane</location>
        <topology evidence="1">Multi-pass membrane protein</topology>
    </subcellularLocation>
</comment>
<feature type="transmembrane region" description="Helical" evidence="8">
    <location>
        <begin position="61"/>
        <end position="82"/>
    </location>
</feature>
<feature type="transmembrane region" description="Helical" evidence="8">
    <location>
        <begin position="233"/>
        <end position="262"/>
    </location>
</feature>
<evidence type="ECO:0000256" key="6">
    <source>
        <dbReference type="ARBA" id="ARBA00022989"/>
    </source>
</evidence>
<keyword evidence="10" id="KW-1185">Reference proteome</keyword>
<organism evidence="9 10">
    <name type="scientific">Asaia lannensis NBRC 102526</name>
    <dbReference type="NCBI Taxonomy" id="1307926"/>
    <lineage>
        <taxon>Bacteria</taxon>
        <taxon>Pseudomonadati</taxon>
        <taxon>Pseudomonadota</taxon>
        <taxon>Alphaproteobacteria</taxon>
        <taxon>Acetobacterales</taxon>
        <taxon>Acetobacteraceae</taxon>
        <taxon>Asaia</taxon>
    </lineage>
</organism>
<dbReference type="CDD" id="cd06550">
    <property type="entry name" value="TM_ABC_iron-siderophores_like"/>
    <property type="match status" value="1"/>
</dbReference>
<sequence>MKNKRTTLCFGLGAVLLCLVVLASLICGRYPISLSQLTQACLGQGPDEIRVVLLQARLPRILAAVLVGSALSMSGGAFQAVFRNPLVSPDLLGVLSGAAFGAAGALLVHAGSLLLGIAPVLGGCSAVALGFAIARLVGTQGVLPLLLGGLISSALFTALLSLLKYLADPFDQLPAIIYWLLGSLAQTQWSTLALLSPLMLLAMAGLWGSGRVLDTLALSDDEAHSLGLPVGMLRAAVLVLATTLSALTVSLAGIIGWVGLIMPHIARLLIGPNHRLMLPFAGMLGASCLVLADTAARSLSPSEIPLGMMTELFGALGFILVLRQLRREGRL</sequence>
<evidence type="ECO:0000256" key="5">
    <source>
        <dbReference type="ARBA" id="ARBA00022692"/>
    </source>
</evidence>
<evidence type="ECO:0000256" key="8">
    <source>
        <dbReference type="SAM" id="Phobius"/>
    </source>
</evidence>
<comment type="caution">
    <text evidence="9">The sequence shown here is derived from an EMBL/GenBank/DDBJ whole genome shotgun (WGS) entry which is preliminary data.</text>
</comment>
<evidence type="ECO:0000313" key="9">
    <source>
        <dbReference type="EMBL" id="MCO6158801.1"/>
    </source>
</evidence>
<keyword evidence="5 8" id="KW-0812">Transmembrane</keyword>
<keyword evidence="4" id="KW-1003">Cell membrane</keyword>
<feature type="transmembrane region" description="Helical" evidence="8">
    <location>
        <begin position="141"/>
        <end position="163"/>
    </location>
</feature>
<dbReference type="Gene3D" id="1.10.3470.10">
    <property type="entry name" value="ABC transporter involved in vitamin B12 uptake, BtuC"/>
    <property type="match status" value="1"/>
</dbReference>
<feature type="transmembrane region" description="Helical" evidence="8">
    <location>
        <begin position="91"/>
        <end position="108"/>
    </location>
</feature>
<dbReference type="PANTHER" id="PTHR30472:SF70">
    <property type="entry name" value="MOLYBDATE IMPORT SYSTEM PERMEASE PROTEIN MOLB"/>
    <property type="match status" value="1"/>
</dbReference>
<keyword evidence="3" id="KW-0813">Transport</keyword>
<dbReference type="SUPFAM" id="SSF81345">
    <property type="entry name" value="ABC transporter involved in vitamin B12 uptake, BtuC"/>
    <property type="match status" value="1"/>
</dbReference>
<evidence type="ECO:0000256" key="2">
    <source>
        <dbReference type="ARBA" id="ARBA00007935"/>
    </source>
</evidence>
<dbReference type="PANTHER" id="PTHR30472">
    <property type="entry name" value="FERRIC ENTEROBACTIN TRANSPORT SYSTEM PERMEASE PROTEIN"/>
    <property type="match status" value="1"/>
</dbReference>
<proteinExistence type="inferred from homology"/>
<name>A0ABT1CD76_9PROT</name>
<feature type="transmembrane region" description="Helical" evidence="8">
    <location>
        <begin position="304"/>
        <end position="322"/>
    </location>
</feature>
<dbReference type="Pfam" id="PF01032">
    <property type="entry name" value="FecCD"/>
    <property type="match status" value="1"/>
</dbReference>
<evidence type="ECO:0000313" key="10">
    <source>
        <dbReference type="Proteomes" id="UP001523401"/>
    </source>
</evidence>
<evidence type="ECO:0000256" key="4">
    <source>
        <dbReference type="ARBA" id="ARBA00022475"/>
    </source>
</evidence>